<dbReference type="InterPro" id="IPR036388">
    <property type="entry name" value="WH-like_DNA-bd_sf"/>
</dbReference>
<dbReference type="Pfam" id="PF00126">
    <property type="entry name" value="HTH_1"/>
    <property type="match status" value="1"/>
</dbReference>
<feature type="domain" description="HTH lysR-type" evidence="5">
    <location>
        <begin position="1"/>
        <end position="51"/>
    </location>
</feature>
<evidence type="ECO:0000256" key="2">
    <source>
        <dbReference type="ARBA" id="ARBA00023015"/>
    </source>
</evidence>
<dbReference type="InterPro" id="IPR005119">
    <property type="entry name" value="LysR_subst-bd"/>
</dbReference>
<dbReference type="PROSITE" id="PS50931">
    <property type="entry name" value="HTH_LYSR"/>
    <property type="match status" value="1"/>
</dbReference>
<keyword evidence="4" id="KW-0804">Transcription</keyword>
<evidence type="ECO:0000256" key="4">
    <source>
        <dbReference type="ARBA" id="ARBA00023163"/>
    </source>
</evidence>
<keyword evidence="7" id="KW-1185">Reference proteome</keyword>
<dbReference type="GO" id="GO:0003700">
    <property type="term" value="F:DNA-binding transcription factor activity"/>
    <property type="evidence" value="ECO:0007669"/>
    <property type="project" value="InterPro"/>
</dbReference>
<dbReference type="GO" id="GO:0003677">
    <property type="term" value="F:DNA binding"/>
    <property type="evidence" value="ECO:0007669"/>
    <property type="project" value="UniProtKB-KW"/>
</dbReference>
<protein>
    <submittedName>
        <fullName evidence="6">Transcriptional regulator, LysR family</fullName>
    </submittedName>
</protein>
<organism evidence="6 7">
    <name type="scientific">Chondromyces apiculatus DSM 436</name>
    <dbReference type="NCBI Taxonomy" id="1192034"/>
    <lineage>
        <taxon>Bacteria</taxon>
        <taxon>Pseudomonadati</taxon>
        <taxon>Myxococcota</taxon>
        <taxon>Polyangia</taxon>
        <taxon>Polyangiales</taxon>
        <taxon>Polyangiaceae</taxon>
        <taxon>Chondromyces</taxon>
    </lineage>
</organism>
<dbReference type="AlphaFoldDB" id="A0A017T1X0"/>
<comment type="similarity">
    <text evidence="1">Belongs to the LysR transcriptional regulatory family.</text>
</comment>
<dbReference type="SUPFAM" id="SSF46785">
    <property type="entry name" value="Winged helix' DNA-binding domain"/>
    <property type="match status" value="1"/>
</dbReference>
<evidence type="ECO:0000313" key="6">
    <source>
        <dbReference type="EMBL" id="EYF03228.1"/>
    </source>
</evidence>
<sequence>MLLALHRQGSFLGAGRALGMSTSTASRRIEALEAALGRVLVRRSSSGTALEAEALGLVRLAEEMELGLRAVRRDRAEDALSGTVRVSTAGSATRGVTQRLCELRRRHPGLTFEILDETRLVDLARREADIAMRSVKVQSEVVAHRAVGRAHFGLYAGAHYVERRLSKTRVKVSDFGRHDFVGYEEALAKTPKNAWLTERGVTRFVFQSNTDHALVEAIAQGQGLGLLSVGLAREHAGLMRVEVDAELPSVPVYLAYHRELRDVPRIRLVLETLAAALQEALRG</sequence>
<dbReference type="STRING" id="1192034.CAP_5732"/>
<dbReference type="eggNOG" id="COG0583">
    <property type="taxonomic scope" value="Bacteria"/>
</dbReference>
<dbReference type="Pfam" id="PF03466">
    <property type="entry name" value="LysR_substrate"/>
    <property type="match status" value="1"/>
</dbReference>
<evidence type="ECO:0000256" key="1">
    <source>
        <dbReference type="ARBA" id="ARBA00009437"/>
    </source>
</evidence>
<evidence type="ECO:0000256" key="3">
    <source>
        <dbReference type="ARBA" id="ARBA00023125"/>
    </source>
</evidence>
<reference evidence="6 7" key="1">
    <citation type="submission" date="2013-05" db="EMBL/GenBank/DDBJ databases">
        <title>Genome assembly of Chondromyces apiculatus DSM 436.</title>
        <authorList>
            <person name="Sharma G."/>
            <person name="Khatri I."/>
            <person name="Kaur C."/>
            <person name="Mayilraj S."/>
            <person name="Subramanian S."/>
        </authorList>
    </citation>
    <scope>NUCLEOTIDE SEQUENCE [LARGE SCALE GENOMIC DNA]</scope>
    <source>
        <strain evidence="6 7">DSM 436</strain>
    </source>
</reference>
<dbReference type="PANTHER" id="PTHR30579:SF3">
    <property type="entry name" value="TRANSCRIPTIONAL REGULATORY PROTEIN"/>
    <property type="match status" value="1"/>
</dbReference>
<proteinExistence type="inferred from homology"/>
<dbReference type="Gene3D" id="1.10.10.10">
    <property type="entry name" value="Winged helix-like DNA-binding domain superfamily/Winged helix DNA-binding domain"/>
    <property type="match status" value="1"/>
</dbReference>
<accession>A0A017T1X0</accession>
<dbReference type="SUPFAM" id="SSF53850">
    <property type="entry name" value="Periplasmic binding protein-like II"/>
    <property type="match status" value="1"/>
</dbReference>
<evidence type="ECO:0000259" key="5">
    <source>
        <dbReference type="PROSITE" id="PS50931"/>
    </source>
</evidence>
<dbReference type="Proteomes" id="UP000019678">
    <property type="component" value="Unassembled WGS sequence"/>
</dbReference>
<evidence type="ECO:0000313" key="7">
    <source>
        <dbReference type="Proteomes" id="UP000019678"/>
    </source>
</evidence>
<gene>
    <name evidence="6" type="ORF">CAP_5732</name>
</gene>
<keyword evidence="3" id="KW-0238">DNA-binding</keyword>
<name>A0A017T1X0_9BACT</name>
<dbReference type="InterPro" id="IPR036390">
    <property type="entry name" value="WH_DNA-bd_sf"/>
</dbReference>
<dbReference type="PANTHER" id="PTHR30579">
    <property type="entry name" value="TRANSCRIPTIONAL REGULATOR"/>
    <property type="match status" value="1"/>
</dbReference>
<dbReference type="InterPro" id="IPR000847">
    <property type="entry name" value="LysR_HTH_N"/>
</dbReference>
<comment type="caution">
    <text evidence="6">The sequence shown here is derived from an EMBL/GenBank/DDBJ whole genome shotgun (WGS) entry which is preliminary data.</text>
</comment>
<dbReference type="InterPro" id="IPR050176">
    <property type="entry name" value="LTTR"/>
</dbReference>
<dbReference type="Gene3D" id="3.40.190.290">
    <property type="match status" value="1"/>
</dbReference>
<dbReference type="EMBL" id="ASRX01000049">
    <property type="protein sequence ID" value="EYF03228.1"/>
    <property type="molecule type" value="Genomic_DNA"/>
</dbReference>
<keyword evidence="2" id="KW-0805">Transcription regulation</keyword>